<reference evidence="1" key="1">
    <citation type="submission" date="2014-09" db="EMBL/GenBank/DDBJ databases">
        <authorList>
            <person name="Magalhaes I.L.F."/>
            <person name="Oliveira U."/>
            <person name="Santos F.R."/>
            <person name="Vidigal T.H.D.A."/>
            <person name="Brescovit A.D."/>
            <person name="Santos A.J."/>
        </authorList>
    </citation>
    <scope>NUCLEOTIDE SEQUENCE</scope>
    <source>
        <tissue evidence="1">Shoot tissue taken approximately 20 cm above the soil surface</tissue>
    </source>
</reference>
<proteinExistence type="predicted"/>
<dbReference type="AlphaFoldDB" id="A0A0A9C2X3"/>
<protein>
    <submittedName>
        <fullName evidence="1">Uncharacterized protein</fullName>
    </submittedName>
</protein>
<accession>A0A0A9C2X3</accession>
<name>A0A0A9C2X3_ARUDO</name>
<dbReference type="EMBL" id="GBRH01231993">
    <property type="protein sequence ID" value="JAD65902.1"/>
    <property type="molecule type" value="Transcribed_RNA"/>
</dbReference>
<sequence>MTHILACCSMTTDKHMTEILVSLLVF</sequence>
<evidence type="ECO:0000313" key="1">
    <source>
        <dbReference type="EMBL" id="JAD65902.1"/>
    </source>
</evidence>
<organism evidence="1">
    <name type="scientific">Arundo donax</name>
    <name type="common">Giant reed</name>
    <name type="synonym">Donax arundinaceus</name>
    <dbReference type="NCBI Taxonomy" id="35708"/>
    <lineage>
        <taxon>Eukaryota</taxon>
        <taxon>Viridiplantae</taxon>
        <taxon>Streptophyta</taxon>
        <taxon>Embryophyta</taxon>
        <taxon>Tracheophyta</taxon>
        <taxon>Spermatophyta</taxon>
        <taxon>Magnoliopsida</taxon>
        <taxon>Liliopsida</taxon>
        <taxon>Poales</taxon>
        <taxon>Poaceae</taxon>
        <taxon>PACMAD clade</taxon>
        <taxon>Arundinoideae</taxon>
        <taxon>Arundineae</taxon>
        <taxon>Arundo</taxon>
    </lineage>
</organism>
<reference evidence="1" key="2">
    <citation type="journal article" date="2015" name="Data Brief">
        <title>Shoot transcriptome of the giant reed, Arundo donax.</title>
        <authorList>
            <person name="Barrero R.A."/>
            <person name="Guerrero F.D."/>
            <person name="Moolhuijzen P."/>
            <person name="Goolsby J.A."/>
            <person name="Tidwell J."/>
            <person name="Bellgard S.E."/>
            <person name="Bellgard M.I."/>
        </authorList>
    </citation>
    <scope>NUCLEOTIDE SEQUENCE</scope>
    <source>
        <tissue evidence="1">Shoot tissue taken approximately 20 cm above the soil surface</tissue>
    </source>
</reference>